<accession>A0ABS7SGR0</accession>
<protein>
    <submittedName>
        <fullName evidence="1">DUF4127 family protein</fullName>
    </submittedName>
</protein>
<keyword evidence="2" id="KW-1185">Reference proteome</keyword>
<sequence length="493" mass="53257">MRIALLPPDERPNTAGYAVWIGECTGAEVVLPPAELMPRFRQPADTAGLADWLRNVAGEVDHAVVSLDMLVHGGLIPSRLTSDRITDVLPRLDVLRELDVPVTGYQVITRLPHYDSVGRSRQEPEFWTTHGRRIHELGVRWDAHALGEVGDVEVAAAREAVPVEYAQEVVGRRLRNHVVNLAALELAADGTLETLVITSDDTAPRGLPAADRRAVGQWIDRLGVEVLLYPGADEVPSVLVARVAARAAGIRPRVAVRCPDPDGLDRVAPYEDRPIALGVARQIRAVGAVQVDEPDDADLVLVLHAPAHEPGDWVSNPPTRSSEAETAAVVTEVLAQLARGHLVALADVRYANGSDPGLVAALDAAGALGRLVAYGGWNTAGNTLGTTLAAGISAVIDSSPAAAAARGRYLANKIIKDGHYLPTLRPLIQRELADRGLADPPLAELDSVQRRITRDLDRWAQTIRALEGYRVRDARLPWQYTFTVDFDLERHAG</sequence>
<proteinExistence type="predicted"/>
<organism evidence="1 2">
    <name type="scientific">Occultella gossypii</name>
    <dbReference type="NCBI Taxonomy" id="2800820"/>
    <lineage>
        <taxon>Bacteria</taxon>
        <taxon>Bacillati</taxon>
        <taxon>Actinomycetota</taxon>
        <taxon>Actinomycetes</taxon>
        <taxon>Micrococcales</taxon>
        <taxon>Ruaniaceae</taxon>
        <taxon>Occultella</taxon>
    </lineage>
</organism>
<comment type="caution">
    <text evidence="1">The sequence shown here is derived from an EMBL/GenBank/DDBJ whole genome shotgun (WGS) entry which is preliminary data.</text>
</comment>
<dbReference type="RefSeq" id="WP_223411542.1">
    <property type="nucleotide sequence ID" value="NZ_JAGSHT010000030.1"/>
</dbReference>
<name>A0ABS7SGR0_9MICO</name>
<reference evidence="1 2" key="1">
    <citation type="submission" date="2021-04" db="EMBL/GenBank/DDBJ databases">
        <title>Ruania sp. nov., isolated from sandy soil of mangrove forest.</title>
        <authorList>
            <person name="Ge X."/>
            <person name="Huang R."/>
            <person name="Liu W."/>
        </authorList>
    </citation>
    <scope>NUCLEOTIDE SEQUENCE [LARGE SCALE GENOMIC DNA]</scope>
    <source>
        <strain evidence="1 2">N2-46</strain>
    </source>
</reference>
<gene>
    <name evidence="1" type="ORF">KCQ71_25605</name>
</gene>
<dbReference type="InterPro" id="IPR025394">
    <property type="entry name" value="DUF4127"/>
</dbReference>
<evidence type="ECO:0000313" key="2">
    <source>
        <dbReference type="Proteomes" id="UP000826651"/>
    </source>
</evidence>
<dbReference type="Pfam" id="PF13552">
    <property type="entry name" value="DUF4127"/>
    <property type="match status" value="1"/>
</dbReference>
<dbReference type="EMBL" id="JAGSHT010000030">
    <property type="protein sequence ID" value="MBZ2199544.1"/>
    <property type="molecule type" value="Genomic_DNA"/>
</dbReference>
<evidence type="ECO:0000313" key="1">
    <source>
        <dbReference type="EMBL" id="MBZ2199544.1"/>
    </source>
</evidence>
<dbReference type="Proteomes" id="UP000826651">
    <property type="component" value="Unassembled WGS sequence"/>
</dbReference>